<evidence type="ECO:0000313" key="1">
    <source>
        <dbReference type="EMBL" id="ETR66793.1"/>
    </source>
</evidence>
<protein>
    <recommendedName>
        <fullName evidence="3">Clan AA aspartic protease</fullName>
    </recommendedName>
</protein>
<organism evidence="1 2">
    <name type="scientific">Candidatus Magnetoglobus multicellularis str. Araruama</name>
    <dbReference type="NCBI Taxonomy" id="890399"/>
    <lineage>
        <taxon>Bacteria</taxon>
        <taxon>Pseudomonadati</taxon>
        <taxon>Thermodesulfobacteriota</taxon>
        <taxon>Desulfobacteria</taxon>
        <taxon>Desulfobacterales</taxon>
        <taxon>Desulfobacteraceae</taxon>
        <taxon>Candidatus Magnetoglobus</taxon>
    </lineage>
</organism>
<reference evidence="2" key="1">
    <citation type="submission" date="2012-11" db="EMBL/GenBank/DDBJ databases">
        <authorList>
            <person name="Lucero-Rivera Y.E."/>
            <person name="Tovar-Ramirez D."/>
        </authorList>
    </citation>
    <scope>NUCLEOTIDE SEQUENCE [LARGE SCALE GENOMIC DNA]</scope>
    <source>
        <strain evidence="2">Araruama</strain>
    </source>
</reference>
<sequence>MITGTINSELEPLLDDIYIEGKDIWIPLRTILDTGFNGAFCLPRQFAGEVGLLSLGEGAVELADGSKVNQEIFLGTILVNNHPYPVELTLTDSDTALMGMAMLLEKEAIFNLKAMTVKVV</sequence>
<proteinExistence type="predicted"/>
<dbReference type="EMBL" id="ATBP01001746">
    <property type="protein sequence ID" value="ETR66793.1"/>
    <property type="molecule type" value="Genomic_DNA"/>
</dbReference>
<name>A0A1V1NW53_9BACT</name>
<dbReference type="AlphaFoldDB" id="A0A1V1NW53"/>
<comment type="caution">
    <text evidence="1">The sequence shown here is derived from an EMBL/GenBank/DDBJ whole genome shotgun (WGS) entry which is preliminary data.</text>
</comment>
<evidence type="ECO:0000313" key="2">
    <source>
        <dbReference type="Proteomes" id="UP000189670"/>
    </source>
</evidence>
<accession>A0A1V1NW53</accession>
<gene>
    <name evidence="1" type="ORF">OMM_12337</name>
</gene>
<evidence type="ECO:0008006" key="3">
    <source>
        <dbReference type="Google" id="ProtNLM"/>
    </source>
</evidence>
<dbReference type="Proteomes" id="UP000189670">
    <property type="component" value="Unassembled WGS sequence"/>
</dbReference>